<gene>
    <name evidence="7" type="ORF">FSPOR_10462</name>
</gene>
<dbReference type="SUPFAM" id="SSF51316">
    <property type="entry name" value="Mss4-like"/>
    <property type="match status" value="1"/>
</dbReference>
<sequence length="375" mass="42449">MGIPLSTLYWTYREVPSHKQQICQQAGPSADPGNLKSFIKPLITAFTAELNYAPLVPTDNDALWEAMCLYANGTGIPYGKGTHSGTCFEIGFTYPVVCFPHHPVEVQTFIGIYSWLGLLLDDEAVTHPDEFQMFHQRFCAGEKQPIPLLQGWADLMKLVFEYWDPLVANFIVTASLNFLNANALQARDDFTHMERTKAGHSWAWFIREKDGVGEAYAWFTFPKALCRDKSRFLEVIPDLSMWIGLTNDILSFWKEEQAEEKHNYIHSRGWYEDKDTWSTFEDIVDDVRLKTRNNMSNQGHCNCESIKVILSPELQKDTLSCFCSNCQRAGGLFAPNYVVDEDDAQVTDSKGTLKTFTAIADSGNKVEVGTMSLMA</sequence>
<name>A0A395RL06_FUSSP</name>
<protein>
    <submittedName>
        <fullName evidence="7">Longiborneol synthase</fullName>
    </submittedName>
</protein>
<dbReference type="InterPro" id="IPR011057">
    <property type="entry name" value="Mss4-like_sf"/>
</dbReference>
<dbReference type="GO" id="GO:0016846">
    <property type="term" value="F:carbon-sulfur lyase activity"/>
    <property type="evidence" value="ECO:0007669"/>
    <property type="project" value="InterPro"/>
</dbReference>
<dbReference type="GO" id="GO:0046872">
    <property type="term" value="F:metal ion binding"/>
    <property type="evidence" value="ECO:0007669"/>
    <property type="project" value="UniProtKB-KW"/>
</dbReference>
<keyword evidence="5" id="KW-0456">Lyase</keyword>
<dbReference type="InterPro" id="IPR006913">
    <property type="entry name" value="CENP-V/GFA"/>
</dbReference>
<dbReference type="STRING" id="5514.A0A395RL06"/>
<keyword evidence="4" id="KW-0862">Zinc</keyword>
<accession>A0A395RL06</accession>
<feature type="domain" description="CENP-V/GFA" evidence="6">
    <location>
        <begin position="298"/>
        <end position="367"/>
    </location>
</feature>
<proteinExistence type="inferred from homology"/>
<dbReference type="Gene3D" id="1.10.600.10">
    <property type="entry name" value="Farnesyl Diphosphate Synthase"/>
    <property type="match status" value="1"/>
</dbReference>
<dbReference type="Pfam" id="PF04828">
    <property type="entry name" value="GFA"/>
    <property type="match status" value="1"/>
</dbReference>
<evidence type="ECO:0000256" key="4">
    <source>
        <dbReference type="ARBA" id="ARBA00022833"/>
    </source>
</evidence>
<keyword evidence="8" id="KW-1185">Reference proteome</keyword>
<comment type="caution">
    <text evidence="7">The sequence shown here is derived from an EMBL/GenBank/DDBJ whole genome shotgun (WGS) entry which is preliminary data.</text>
</comment>
<dbReference type="GO" id="GO:0016838">
    <property type="term" value="F:carbon-oxygen lyase activity, acting on phosphates"/>
    <property type="evidence" value="ECO:0007669"/>
    <property type="project" value="InterPro"/>
</dbReference>
<evidence type="ECO:0000259" key="6">
    <source>
        <dbReference type="Pfam" id="PF04828"/>
    </source>
</evidence>
<evidence type="ECO:0000256" key="2">
    <source>
        <dbReference type="ARBA" id="ARBA00007946"/>
    </source>
</evidence>
<organism evidence="7 8">
    <name type="scientific">Fusarium sporotrichioides</name>
    <dbReference type="NCBI Taxonomy" id="5514"/>
    <lineage>
        <taxon>Eukaryota</taxon>
        <taxon>Fungi</taxon>
        <taxon>Dikarya</taxon>
        <taxon>Ascomycota</taxon>
        <taxon>Pezizomycotina</taxon>
        <taxon>Sordariomycetes</taxon>
        <taxon>Hypocreomycetidae</taxon>
        <taxon>Hypocreales</taxon>
        <taxon>Nectriaceae</taxon>
        <taxon>Fusarium</taxon>
    </lineage>
</organism>
<dbReference type="SUPFAM" id="SSF48576">
    <property type="entry name" value="Terpenoid synthases"/>
    <property type="match status" value="1"/>
</dbReference>
<evidence type="ECO:0000256" key="3">
    <source>
        <dbReference type="ARBA" id="ARBA00022723"/>
    </source>
</evidence>
<evidence type="ECO:0000313" key="7">
    <source>
        <dbReference type="EMBL" id="RGP60781.1"/>
    </source>
</evidence>
<dbReference type="InterPro" id="IPR024652">
    <property type="entry name" value="Trichodiene_synth"/>
</dbReference>
<dbReference type="AlphaFoldDB" id="A0A395RL06"/>
<comment type="similarity">
    <text evidence="1">Belongs to the Gfa family.</text>
</comment>
<dbReference type="Proteomes" id="UP000266152">
    <property type="component" value="Unassembled WGS sequence"/>
</dbReference>
<dbReference type="EMBL" id="PXOF01000180">
    <property type="protein sequence ID" value="RGP60781.1"/>
    <property type="molecule type" value="Genomic_DNA"/>
</dbReference>
<dbReference type="InterPro" id="IPR008949">
    <property type="entry name" value="Isoprenoid_synthase_dom_sf"/>
</dbReference>
<evidence type="ECO:0000313" key="8">
    <source>
        <dbReference type="Proteomes" id="UP000266152"/>
    </source>
</evidence>
<keyword evidence="3" id="KW-0479">Metal-binding</keyword>
<reference evidence="7 8" key="1">
    <citation type="journal article" date="2018" name="PLoS Pathog.">
        <title>Evolution of structural diversity of trichothecenes, a family of toxins produced by plant pathogenic and entomopathogenic fungi.</title>
        <authorList>
            <person name="Proctor R.H."/>
            <person name="McCormick S.P."/>
            <person name="Kim H.S."/>
            <person name="Cardoza R.E."/>
            <person name="Stanley A.M."/>
            <person name="Lindo L."/>
            <person name="Kelly A."/>
            <person name="Brown D.W."/>
            <person name="Lee T."/>
            <person name="Vaughan M.M."/>
            <person name="Alexander N.J."/>
            <person name="Busman M."/>
            <person name="Gutierrez S."/>
        </authorList>
    </citation>
    <scope>NUCLEOTIDE SEQUENCE [LARGE SCALE GENOMIC DNA]</scope>
    <source>
        <strain evidence="7 8">NRRL 3299</strain>
    </source>
</reference>
<evidence type="ECO:0000256" key="5">
    <source>
        <dbReference type="ARBA" id="ARBA00023239"/>
    </source>
</evidence>
<comment type="similarity">
    <text evidence="2">Belongs to the trichodiene synthase family.</text>
</comment>
<evidence type="ECO:0000256" key="1">
    <source>
        <dbReference type="ARBA" id="ARBA00005495"/>
    </source>
</evidence>
<dbReference type="Pfam" id="PF06330">
    <property type="entry name" value="TRI5"/>
    <property type="match status" value="1"/>
</dbReference>